<accession>X1IU89</accession>
<sequence length="29" mass="3275">LYVLRNREFSKSAIAEKVGHKTVSGELNK</sequence>
<comment type="caution">
    <text evidence="1">The sequence shown here is derived from an EMBL/GenBank/DDBJ whole genome shotgun (WGS) entry which is preliminary data.</text>
</comment>
<protein>
    <submittedName>
        <fullName evidence="1">Uncharacterized protein</fullName>
    </submittedName>
</protein>
<evidence type="ECO:0000313" key="1">
    <source>
        <dbReference type="EMBL" id="GAH72840.1"/>
    </source>
</evidence>
<gene>
    <name evidence="1" type="ORF">S03H2_43734</name>
</gene>
<reference evidence="1" key="1">
    <citation type="journal article" date="2014" name="Front. Microbiol.">
        <title>High frequency of phylogenetically diverse reductive dehalogenase-homologous genes in deep subseafloor sedimentary metagenomes.</title>
        <authorList>
            <person name="Kawai M."/>
            <person name="Futagami T."/>
            <person name="Toyoda A."/>
            <person name="Takaki Y."/>
            <person name="Nishi S."/>
            <person name="Hori S."/>
            <person name="Arai W."/>
            <person name="Tsubouchi T."/>
            <person name="Morono Y."/>
            <person name="Uchiyama I."/>
            <person name="Ito T."/>
            <person name="Fujiyama A."/>
            <person name="Inagaki F."/>
            <person name="Takami H."/>
        </authorList>
    </citation>
    <scope>NUCLEOTIDE SEQUENCE</scope>
    <source>
        <strain evidence="1">Expedition CK06-06</strain>
    </source>
</reference>
<organism evidence="1">
    <name type="scientific">marine sediment metagenome</name>
    <dbReference type="NCBI Taxonomy" id="412755"/>
    <lineage>
        <taxon>unclassified sequences</taxon>
        <taxon>metagenomes</taxon>
        <taxon>ecological metagenomes</taxon>
    </lineage>
</organism>
<name>X1IU89_9ZZZZ</name>
<dbReference type="EMBL" id="BARU01027315">
    <property type="protein sequence ID" value="GAH72840.1"/>
    <property type="molecule type" value="Genomic_DNA"/>
</dbReference>
<proteinExistence type="predicted"/>
<dbReference type="AlphaFoldDB" id="X1IU89"/>
<feature type="non-terminal residue" evidence="1">
    <location>
        <position position="1"/>
    </location>
</feature>